<dbReference type="EMBL" id="CP067089">
    <property type="protein sequence ID" value="QQO09230.1"/>
    <property type="molecule type" value="Genomic_DNA"/>
</dbReference>
<dbReference type="RefSeq" id="WP_215626536.1">
    <property type="nucleotide sequence ID" value="NZ_CP067089.2"/>
</dbReference>
<protein>
    <submittedName>
        <fullName evidence="10">MFS transporter</fullName>
    </submittedName>
</protein>
<evidence type="ECO:0000256" key="2">
    <source>
        <dbReference type="ARBA" id="ARBA00022448"/>
    </source>
</evidence>
<feature type="transmembrane region" description="Helical" evidence="8">
    <location>
        <begin position="12"/>
        <end position="36"/>
    </location>
</feature>
<feature type="domain" description="Major facilitator superfamily (MFS) profile" evidence="9">
    <location>
        <begin position="213"/>
        <end position="400"/>
    </location>
</feature>
<evidence type="ECO:0000313" key="11">
    <source>
        <dbReference type="Proteomes" id="UP000595917"/>
    </source>
</evidence>
<organism evidence="10 11">
    <name type="scientific">Breznakiella homolactica</name>
    <dbReference type="NCBI Taxonomy" id="2798577"/>
    <lineage>
        <taxon>Bacteria</taxon>
        <taxon>Pseudomonadati</taxon>
        <taxon>Spirochaetota</taxon>
        <taxon>Spirochaetia</taxon>
        <taxon>Spirochaetales</taxon>
        <taxon>Breznakiellaceae</taxon>
        <taxon>Breznakiella</taxon>
    </lineage>
</organism>
<keyword evidence="7 8" id="KW-0472">Membrane</keyword>
<evidence type="ECO:0000256" key="5">
    <source>
        <dbReference type="ARBA" id="ARBA00022692"/>
    </source>
</evidence>
<keyword evidence="11" id="KW-1185">Reference proteome</keyword>
<dbReference type="PANTHER" id="PTHR23522:SF10">
    <property type="entry name" value="3-PHENYLPROPIONIC ACID TRANSPORTER-RELATED"/>
    <property type="match status" value="1"/>
</dbReference>
<dbReference type="PROSITE" id="PS50850">
    <property type="entry name" value="MFS"/>
    <property type="match status" value="1"/>
</dbReference>
<dbReference type="KEGG" id="bhc:JFL75_20245"/>
<feature type="transmembrane region" description="Helical" evidence="8">
    <location>
        <begin position="141"/>
        <end position="159"/>
    </location>
</feature>
<sequence>MDYRSRQPATPSVYGRFYFIFWSACAMINPFLGLYYESIGLDGLRIGYAGSVYFGFTVVSALLVSYLIDRLGYVRKLLYILSAVSIAGAAGIGTIGRGSFPVLILSVVLFAVGLGPFSTVIDELLVTSLKKTGASSEYSRYRNTGPLGYGLGVIVSGYLIQRFGVQVIVPAFMVLSFFVMVNHRNIPAVTDRENVRPGGKKSLQLKTLFTIRMFYFSMACLFFWGAAESVFTQFLPIRMQQHGFSTSATAWIVAASMAGEFLAYKITGMLIKKISLPALILISFIIQIIRYGVVLASDSIVFLILGQFIGGMSFAVIWPAITECLALSVPPACASTAHACKTVMVNGLGYVTGNMLCGYLYKYFGIDAAFRWFILFPAAACIFIAVFLFFERRAVKHKPA</sequence>
<evidence type="ECO:0000256" key="8">
    <source>
        <dbReference type="SAM" id="Phobius"/>
    </source>
</evidence>
<dbReference type="InterPro" id="IPR036259">
    <property type="entry name" value="MFS_trans_sf"/>
</dbReference>
<gene>
    <name evidence="10" type="ORF">JFL75_20245</name>
</gene>
<keyword evidence="6 8" id="KW-1133">Transmembrane helix</keyword>
<feature type="transmembrane region" description="Helical" evidence="8">
    <location>
        <begin position="48"/>
        <end position="68"/>
    </location>
</feature>
<dbReference type="Pfam" id="PF12832">
    <property type="entry name" value="MFS_1_like"/>
    <property type="match status" value="1"/>
</dbReference>
<keyword evidence="2" id="KW-0813">Transport</keyword>
<dbReference type="GO" id="GO:0030395">
    <property type="term" value="F:lactose binding"/>
    <property type="evidence" value="ECO:0007669"/>
    <property type="project" value="TreeGrafter"/>
</dbReference>
<feature type="transmembrane region" description="Helical" evidence="8">
    <location>
        <begin position="77"/>
        <end position="96"/>
    </location>
</feature>
<keyword evidence="5 8" id="KW-0812">Transmembrane</keyword>
<feature type="transmembrane region" description="Helical" evidence="8">
    <location>
        <begin position="203"/>
        <end position="224"/>
    </location>
</feature>
<evidence type="ECO:0000256" key="6">
    <source>
        <dbReference type="ARBA" id="ARBA00022989"/>
    </source>
</evidence>
<proteinExistence type="predicted"/>
<keyword evidence="4" id="KW-0997">Cell inner membrane</keyword>
<dbReference type="InterPro" id="IPR020846">
    <property type="entry name" value="MFS_dom"/>
</dbReference>
<reference evidence="10" key="1">
    <citation type="submission" date="2021-01" db="EMBL/GenBank/DDBJ databases">
        <title>Description of Breznakiella homolactica.</title>
        <authorList>
            <person name="Song Y."/>
            <person name="Brune A."/>
        </authorList>
    </citation>
    <scope>NUCLEOTIDE SEQUENCE</scope>
    <source>
        <strain evidence="10">RmG30</strain>
    </source>
</reference>
<evidence type="ECO:0000256" key="3">
    <source>
        <dbReference type="ARBA" id="ARBA00022475"/>
    </source>
</evidence>
<accession>A0A7T8BAP8</accession>
<evidence type="ECO:0000313" key="10">
    <source>
        <dbReference type="EMBL" id="QQO09230.1"/>
    </source>
</evidence>
<dbReference type="AlphaFoldDB" id="A0A7T8BAP8"/>
<dbReference type="InterPro" id="IPR024989">
    <property type="entry name" value="MFS_assoc_dom"/>
</dbReference>
<keyword evidence="3" id="KW-1003">Cell membrane</keyword>
<dbReference type="PANTHER" id="PTHR23522">
    <property type="entry name" value="BLL5896 PROTEIN"/>
    <property type="match status" value="1"/>
</dbReference>
<feature type="transmembrane region" description="Helical" evidence="8">
    <location>
        <begin position="276"/>
        <end position="294"/>
    </location>
</feature>
<evidence type="ECO:0000256" key="4">
    <source>
        <dbReference type="ARBA" id="ARBA00022519"/>
    </source>
</evidence>
<dbReference type="Gene3D" id="1.20.1250.20">
    <property type="entry name" value="MFS general substrate transporter like domains"/>
    <property type="match status" value="2"/>
</dbReference>
<evidence type="ECO:0000256" key="1">
    <source>
        <dbReference type="ARBA" id="ARBA00004429"/>
    </source>
</evidence>
<feature type="transmembrane region" description="Helical" evidence="8">
    <location>
        <begin position="244"/>
        <end position="264"/>
    </location>
</feature>
<dbReference type="GO" id="GO:0005886">
    <property type="term" value="C:plasma membrane"/>
    <property type="evidence" value="ECO:0007669"/>
    <property type="project" value="UniProtKB-SubCell"/>
</dbReference>
<feature type="transmembrane region" description="Helical" evidence="8">
    <location>
        <begin position="102"/>
        <end position="121"/>
    </location>
</feature>
<comment type="subcellular location">
    <subcellularLocation>
        <location evidence="1">Cell inner membrane</location>
        <topology evidence="1">Multi-pass membrane protein</topology>
    </subcellularLocation>
</comment>
<name>A0A7T8BAP8_9SPIR</name>
<dbReference type="Proteomes" id="UP000595917">
    <property type="component" value="Chromosome"/>
</dbReference>
<dbReference type="GO" id="GO:0015528">
    <property type="term" value="F:lactose:proton symporter activity"/>
    <property type="evidence" value="ECO:0007669"/>
    <property type="project" value="TreeGrafter"/>
</dbReference>
<feature type="transmembrane region" description="Helical" evidence="8">
    <location>
        <begin position="300"/>
        <end position="321"/>
    </location>
</feature>
<evidence type="ECO:0000259" key="9">
    <source>
        <dbReference type="PROSITE" id="PS50850"/>
    </source>
</evidence>
<dbReference type="SUPFAM" id="SSF103473">
    <property type="entry name" value="MFS general substrate transporter"/>
    <property type="match status" value="1"/>
</dbReference>
<feature type="transmembrane region" description="Helical" evidence="8">
    <location>
        <begin position="370"/>
        <end position="390"/>
    </location>
</feature>
<evidence type="ECO:0000256" key="7">
    <source>
        <dbReference type="ARBA" id="ARBA00023136"/>
    </source>
</evidence>